<keyword evidence="10" id="KW-1185">Reference proteome</keyword>
<dbReference type="PROSITE" id="PS51795">
    <property type="entry name" value="ZF_FLZ"/>
    <property type="match status" value="1"/>
</dbReference>
<feature type="zinc finger region" description="FLZ-type" evidence="6">
    <location>
        <begin position="101"/>
        <end position="145"/>
    </location>
</feature>
<keyword evidence="5" id="KW-0862">Zinc</keyword>
<reference evidence="9" key="1">
    <citation type="submission" date="2020-08" db="EMBL/GenBank/DDBJ databases">
        <title>Plant Genome Project.</title>
        <authorList>
            <person name="Zhang R.-G."/>
        </authorList>
    </citation>
    <scope>NUCLEOTIDE SEQUENCE</scope>
    <source>
        <strain evidence="9">WSP0</strain>
        <tissue evidence="9">Leaf</tissue>
    </source>
</reference>
<dbReference type="GO" id="GO:0005737">
    <property type="term" value="C:cytoplasm"/>
    <property type="evidence" value="ECO:0007669"/>
    <property type="project" value="UniProtKB-SubCell"/>
</dbReference>
<name>A0AAV6IZ87_9ERIC</name>
<dbReference type="AlphaFoldDB" id="A0AAV6IZ87"/>
<comment type="caution">
    <text evidence="9">The sequence shown here is derived from an EMBL/GenBank/DDBJ whole genome shotgun (WGS) entry which is preliminary data.</text>
</comment>
<dbReference type="EMBL" id="JACTNZ010000008">
    <property type="protein sequence ID" value="KAG5534211.1"/>
    <property type="molecule type" value="Genomic_DNA"/>
</dbReference>
<keyword evidence="3" id="KW-0963">Cytoplasm</keyword>
<dbReference type="PANTHER" id="PTHR33059:SF76">
    <property type="entry name" value="FCS-LIKE ZINC FINGER 7"/>
    <property type="match status" value="1"/>
</dbReference>
<gene>
    <name evidence="9" type="ORF">RHGRI_022367</name>
</gene>
<evidence type="ECO:0000313" key="9">
    <source>
        <dbReference type="EMBL" id="KAG5534211.1"/>
    </source>
</evidence>
<evidence type="ECO:0000259" key="8">
    <source>
        <dbReference type="PROSITE" id="PS51795"/>
    </source>
</evidence>
<comment type="subcellular location">
    <subcellularLocation>
        <location evidence="1">Cytoplasm</location>
    </subcellularLocation>
</comment>
<dbReference type="InterPro" id="IPR007650">
    <property type="entry name" value="Zf-FLZ_dom"/>
</dbReference>
<organism evidence="9 10">
    <name type="scientific">Rhododendron griersonianum</name>
    <dbReference type="NCBI Taxonomy" id="479676"/>
    <lineage>
        <taxon>Eukaryota</taxon>
        <taxon>Viridiplantae</taxon>
        <taxon>Streptophyta</taxon>
        <taxon>Embryophyta</taxon>
        <taxon>Tracheophyta</taxon>
        <taxon>Spermatophyta</taxon>
        <taxon>Magnoliopsida</taxon>
        <taxon>eudicotyledons</taxon>
        <taxon>Gunneridae</taxon>
        <taxon>Pentapetalae</taxon>
        <taxon>asterids</taxon>
        <taxon>Ericales</taxon>
        <taxon>Ericaceae</taxon>
        <taxon>Ericoideae</taxon>
        <taxon>Rhodoreae</taxon>
        <taxon>Rhododendron</taxon>
    </lineage>
</organism>
<dbReference type="Pfam" id="PF04570">
    <property type="entry name" value="zf-FLZ"/>
    <property type="match status" value="1"/>
</dbReference>
<evidence type="ECO:0000256" key="5">
    <source>
        <dbReference type="ARBA" id="ARBA00022771"/>
    </source>
</evidence>
<evidence type="ECO:0000256" key="6">
    <source>
        <dbReference type="PROSITE-ProRule" id="PRU01131"/>
    </source>
</evidence>
<evidence type="ECO:0000256" key="3">
    <source>
        <dbReference type="ARBA" id="ARBA00022490"/>
    </source>
</evidence>
<evidence type="ECO:0000313" key="10">
    <source>
        <dbReference type="Proteomes" id="UP000823749"/>
    </source>
</evidence>
<dbReference type="GO" id="GO:0008270">
    <property type="term" value="F:zinc ion binding"/>
    <property type="evidence" value="ECO:0007669"/>
    <property type="project" value="UniProtKB-KW"/>
</dbReference>
<evidence type="ECO:0000256" key="2">
    <source>
        <dbReference type="ARBA" id="ARBA00009374"/>
    </source>
</evidence>
<comment type="similarity">
    <text evidence="2">Belongs to the FLZ family.</text>
</comment>
<evidence type="ECO:0000256" key="4">
    <source>
        <dbReference type="ARBA" id="ARBA00022723"/>
    </source>
</evidence>
<feature type="region of interest" description="Disordered" evidence="7">
    <location>
        <begin position="151"/>
        <end position="180"/>
    </location>
</feature>
<sequence length="180" mass="19569">MMLGKRQRGPIRRTASMKGINVDLNDAVEVSEPSDYPHQNLVINGQEVRSPYDGSGSMVLGGGPSGFDHRVMATVSPRYNNNKRSAAGGGGGGGTVVETAHFLKTCGLCNRRLTTGRDIYMYRGDAAFCSQECREQQMNLDEWKEKYSLAASKKDESHRHHSPPNTATATATSDVGLYIS</sequence>
<keyword evidence="5" id="KW-0863">Zinc-finger</keyword>
<dbReference type="PANTHER" id="PTHR33059">
    <property type="entry name" value="FCS-LIKE ZINC FINGER 5"/>
    <property type="match status" value="1"/>
</dbReference>
<evidence type="ECO:0000256" key="1">
    <source>
        <dbReference type="ARBA" id="ARBA00004496"/>
    </source>
</evidence>
<feature type="domain" description="FLZ-type" evidence="8">
    <location>
        <begin position="101"/>
        <end position="145"/>
    </location>
</feature>
<protein>
    <recommendedName>
        <fullName evidence="8">FLZ-type domain-containing protein</fullName>
    </recommendedName>
</protein>
<dbReference type="Proteomes" id="UP000823749">
    <property type="component" value="Chromosome 8"/>
</dbReference>
<accession>A0AAV6IZ87</accession>
<evidence type="ECO:0000256" key="7">
    <source>
        <dbReference type="SAM" id="MobiDB-lite"/>
    </source>
</evidence>
<proteinExistence type="inferred from homology"/>
<keyword evidence="4" id="KW-0479">Metal-binding</keyword>